<dbReference type="GO" id="GO:0015833">
    <property type="term" value="P:peptide transport"/>
    <property type="evidence" value="ECO:0007669"/>
    <property type="project" value="TreeGrafter"/>
</dbReference>
<sequence>MLRNKKIAAVLALVLMFALVVTGCGGQKPAEQGENAVPAKEEIVVAQGADAKSLDPHATNDQPSSRVMKQIYNTLVTANEDMEIVPGLAEKWEQKDEKTWEFDIRKGVKFHNGEELKASDVKFTLERMLKSDKVAHIVEAIESVEAPEDYKVVIKLKEPFGPILSHLSHTAASILNEKAVTEAGDNYGQNPVGTGPFKFSNWQAGDKIELVANEEYFEGAPAIKKVTFRNITEGTNRTIGLETGEVDIAYDIEPIDKDKVRNNEKLTLIEEPSLSLAYIGFNVNKEPFNKKEVRQAINYAINRDDIITAVLNGAGEKAGAPIGPKVFGHNPNIKPYEYNVEKAKELMKQAGLEGGFKTTLWTNDNPVRVQIAQIIQAQLKEIGIDVAIETLEWGSYLDRTARGEHDMFILGWVTVTGDADYGMYALFHSSAKGGAGNRTFYENPQVDELLEKGRTSVDTSEREKAYFEVQKIVVEEAPAANLYYQTQNVGMQKGIKGFRLHPAGHHRLFGVSY</sequence>
<evidence type="ECO:0000256" key="5">
    <source>
        <dbReference type="SAM" id="SignalP"/>
    </source>
</evidence>
<dbReference type="RefSeq" id="WP_068555413.1">
    <property type="nucleotide sequence ID" value="NZ_LOEE01000027.1"/>
</dbReference>
<evidence type="ECO:0000256" key="4">
    <source>
        <dbReference type="ARBA" id="ARBA00022729"/>
    </source>
</evidence>
<comment type="subcellular location">
    <subcellularLocation>
        <location evidence="1">Cell membrane</location>
        <topology evidence="1">Lipid-anchor</topology>
    </subcellularLocation>
</comment>
<accession>A0A140L7H8</accession>
<dbReference type="PANTHER" id="PTHR30290:SF9">
    <property type="entry name" value="OLIGOPEPTIDE-BINDING PROTEIN APPA"/>
    <property type="match status" value="1"/>
</dbReference>
<protein>
    <submittedName>
        <fullName evidence="7">Periplasmic dipeptide transport protein</fullName>
    </submittedName>
</protein>
<keyword evidence="3" id="KW-0813">Transport</keyword>
<keyword evidence="8" id="KW-1185">Reference proteome</keyword>
<evidence type="ECO:0000256" key="2">
    <source>
        <dbReference type="ARBA" id="ARBA00005695"/>
    </source>
</evidence>
<dbReference type="InterPro" id="IPR023765">
    <property type="entry name" value="SBP_5_CS"/>
</dbReference>
<proteinExistence type="inferred from homology"/>
<dbReference type="Gene3D" id="3.40.190.10">
    <property type="entry name" value="Periplasmic binding protein-like II"/>
    <property type="match status" value="1"/>
</dbReference>
<evidence type="ECO:0000313" key="8">
    <source>
        <dbReference type="Proteomes" id="UP000070456"/>
    </source>
</evidence>
<dbReference type="PIRSF" id="PIRSF002741">
    <property type="entry name" value="MppA"/>
    <property type="match status" value="1"/>
</dbReference>
<gene>
    <name evidence="7" type="primary">dppA</name>
    <name evidence="7" type="ORF">AN619_10340</name>
</gene>
<evidence type="ECO:0000256" key="1">
    <source>
        <dbReference type="ARBA" id="ARBA00004193"/>
    </source>
</evidence>
<dbReference type="GO" id="GO:0043190">
    <property type="term" value="C:ATP-binding cassette (ABC) transporter complex"/>
    <property type="evidence" value="ECO:0007669"/>
    <property type="project" value="InterPro"/>
</dbReference>
<dbReference type="Gene3D" id="3.90.76.10">
    <property type="entry name" value="Dipeptide-binding Protein, Domain 1"/>
    <property type="match status" value="1"/>
</dbReference>
<feature type="chain" id="PRO_5038610705" evidence="5">
    <location>
        <begin position="24"/>
        <end position="513"/>
    </location>
</feature>
<dbReference type="InterPro" id="IPR039424">
    <property type="entry name" value="SBP_5"/>
</dbReference>
<dbReference type="EMBL" id="LOEE01000027">
    <property type="protein sequence ID" value="KXG76503.1"/>
    <property type="molecule type" value="Genomic_DNA"/>
</dbReference>
<evidence type="ECO:0000259" key="6">
    <source>
        <dbReference type="Pfam" id="PF00496"/>
    </source>
</evidence>
<comment type="similarity">
    <text evidence="2">Belongs to the bacterial solute-binding protein 5 family.</text>
</comment>
<keyword evidence="4 5" id="KW-0732">Signal</keyword>
<dbReference type="SUPFAM" id="SSF53850">
    <property type="entry name" value="Periplasmic binding protein-like II"/>
    <property type="match status" value="1"/>
</dbReference>
<dbReference type="OrthoDB" id="9772924at2"/>
<dbReference type="STRING" id="520762.AN619_10340"/>
<evidence type="ECO:0000256" key="3">
    <source>
        <dbReference type="ARBA" id="ARBA00022448"/>
    </source>
</evidence>
<dbReference type="Proteomes" id="UP000070456">
    <property type="component" value="Unassembled WGS sequence"/>
</dbReference>
<dbReference type="PANTHER" id="PTHR30290">
    <property type="entry name" value="PERIPLASMIC BINDING COMPONENT OF ABC TRANSPORTER"/>
    <property type="match status" value="1"/>
</dbReference>
<organism evidence="7 8">
    <name type="scientific">Thermotalea metallivorans</name>
    <dbReference type="NCBI Taxonomy" id="520762"/>
    <lineage>
        <taxon>Bacteria</taxon>
        <taxon>Bacillati</taxon>
        <taxon>Bacillota</taxon>
        <taxon>Clostridia</taxon>
        <taxon>Peptostreptococcales</taxon>
        <taxon>Thermotaleaceae</taxon>
        <taxon>Thermotalea</taxon>
    </lineage>
</organism>
<dbReference type="PROSITE" id="PS01040">
    <property type="entry name" value="SBP_BACTERIAL_5"/>
    <property type="match status" value="1"/>
</dbReference>
<dbReference type="Gene3D" id="3.10.105.10">
    <property type="entry name" value="Dipeptide-binding Protein, Domain 3"/>
    <property type="match status" value="1"/>
</dbReference>
<dbReference type="InterPro" id="IPR000914">
    <property type="entry name" value="SBP_5_dom"/>
</dbReference>
<dbReference type="InterPro" id="IPR030678">
    <property type="entry name" value="Peptide/Ni-bd"/>
</dbReference>
<dbReference type="PROSITE" id="PS51257">
    <property type="entry name" value="PROKAR_LIPOPROTEIN"/>
    <property type="match status" value="1"/>
</dbReference>
<reference evidence="7 8" key="1">
    <citation type="submission" date="2015-12" db="EMBL/GenBank/DDBJ databases">
        <title>Draft genome sequence of the thermoanaerobe Thermotalea metallivorans, an isolate from the runoff channel of the Great Artesian Basin, Australia.</title>
        <authorList>
            <person name="Patel B.K."/>
        </authorList>
    </citation>
    <scope>NUCLEOTIDE SEQUENCE [LARGE SCALE GENOMIC DNA]</scope>
    <source>
        <strain evidence="7 8">B2-1</strain>
    </source>
</reference>
<dbReference type="CDD" id="cd08499">
    <property type="entry name" value="PBP2_Ylib_like"/>
    <property type="match status" value="1"/>
</dbReference>
<feature type="signal peptide" evidence="5">
    <location>
        <begin position="1"/>
        <end position="23"/>
    </location>
</feature>
<dbReference type="Pfam" id="PF00496">
    <property type="entry name" value="SBP_bac_5"/>
    <property type="match status" value="1"/>
</dbReference>
<dbReference type="PATRIC" id="fig|520762.4.peg.1154"/>
<dbReference type="AlphaFoldDB" id="A0A140L7H8"/>
<dbReference type="GO" id="GO:1904680">
    <property type="term" value="F:peptide transmembrane transporter activity"/>
    <property type="evidence" value="ECO:0007669"/>
    <property type="project" value="TreeGrafter"/>
</dbReference>
<evidence type="ECO:0000313" key="7">
    <source>
        <dbReference type="EMBL" id="KXG76503.1"/>
    </source>
</evidence>
<dbReference type="GO" id="GO:0042597">
    <property type="term" value="C:periplasmic space"/>
    <property type="evidence" value="ECO:0007669"/>
    <property type="project" value="UniProtKB-ARBA"/>
</dbReference>
<comment type="caution">
    <text evidence="7">The sequence shown here is derived from an EMBL/GenBank/DDBJ whole genome shotgun (WGS) entry which is preliminary data.</text>
</comment>
<name>A0A140L7H8_9FIRM</name>
<feature type="domain" description="Solute-binding protein family 5" evidence="6">
    <location>
        <begin position="83"/>
        <end position="433"/>
    </location>
</feature>